<dbReference type="EMBL" id="SJPF01000003">
    <property type="protein sequence ID" value="TWT32813.1"/>
    <property type="molecule type" value="Genomic_DNA"/>
</dbReference>
<feature type="transmembrane region" description="Helical" evidence="4">
    <location>
        <begin position="6"/>
        <end position="26"/>
    </location>
</feature>
<sequence>MSVLTIDILLSIGCTAIGMACGWFLFGNHPSSPIRQLANAVTALLDYLRGQPQATTAKQVVVAAEESQKTAPDHEPKTGGDALANITQDELSKLLEQVHALTESVRSDVGEHTDRMARINEGLASRTTDASSVTDAISNLIDANKSLGDRLNQAEMRLLEQSQIIQSQTVEARTDPLTGLPNRRVFDHEMSRRMQDFQQSRRPTSLIMLDIDHFKKFNDTYGHMAGDEVLKNAARTLERVAATIGGAAIRFGGEEFAIILPGSNIFDSQIAAARVVRAVASMEIVFEEKLLQVTTSVGVAEFSRSDDEASLLKRADSALYAAKNAGRNRAYWNDGEKSRPVLSDSQKPEAAPVAESPPAEPKRATVSDANQFRADVNRRLHQFKRDSLPISLVLLEVDRYDEFLQNNGQGVIKAFNDTLERMLIAAMRDMDHVGRVSDGRYGILLPSASINRAAAVSGRLRKAVERFKIRKDDEVRQFTISCGVTEALAGDGLDHIFLRAEAALGKAIEVHGNRVALCGSEMEIDSPILIRTSSAADRSEPGSTATAR</sequence>
<evidence type="ECO:0000313" key="6">
    <source>
        <dbReference type="EMBL" id="TWT32813.1"/>
    </source>
</evidence>
<dbReference type="GO" id="GO:0005886">
    <property type="term" value="C:plasma membrane"/>
    <property type="evidence" value="ECO:0007669"/>
    <property type="project" value="TreeGrafter"/>
</dbReference>
<dbReference type="RefSeq" id="WP_146432125.1">
    <property type="nucleotide sequence ID" value="NZ_SJPF01000003.1"/>
</dbReference>
<evidence type="ECO:0000256" key="2">
    <source>
        <dbReference type="ARBA" id="ARBA00034247"/>
    </source>
</evidence>
<protein>
    <recommendedName>
        <fullName evidence="1">diguanylate cyclase</fullName>
        <ecNumber evidence="1">2.7.7.65</ecNumber>
    </recommendedName>
</protein>
<keyword evidence="4" id="KW-0472">Membrane</keyword>
<dbReference type="Proteomes" id="UP000318878">
    <property type="component" value="Unassembled WGS sequence"/>
</dbReference>
<evidence type="ECO:0000256" key="1">
    <source>
        <dbReference type="ARBA" id="ARBA00012528"/>
    </source>
</evidence>
<dbReference type="GO" id="GO:0043709">
    <property type="term" value="P:cell adhesion involved in single-species biofilm formation"/>
    <property type="evidence" value="ECO:0007669"/>
    <property type="project" value="TreeGrafter"/>
</dbReference>
<dbReference type="EC" id="2.7.7.65" evidence="1"/>
<dbReference type="FunFam" id="3.30.70.270:FF:000001">
    <property type="entry name" value="Diguanylate cyclase domain protein"/>
    <property type="match status" value="1"/>
</dbReference>
<dbReference type="PROSITE" id="PS50887">
    <property type="entry name" value="GGDEF"/>
    <property type="match status" value="2"/>
</dbReference>
<proteinExistence type="predicted"/>
<comment type="catalytic activity">
    <reaction evidence="2">
        <text>2 GTP = 3',3'-c-di-GMP + 2 diphosphate</text>
        <dbReference type="Rhea" id="RHEA:24898"/>
        <dbReference type="ChEBI" id="CHEBI:33019"/>
        <dbReference type="ChEBI" id="CHEBI:37565"/>
        <dbReference type="ChEBI" id="CHEBI:58805"/>
        <dbReference type="EC" id="2.7.7.65"/>
    </reaction>
</comment>
<gene>
    <name evidence="6" type="primary">ydaM</name>
    <name evidence="6" type="ORF">Enr8_26190</name>
</gene>
<reference evidence="6 7" key="1">
    <citation type="submission" date="2019-02" db="EMBL/GenBank/DDBJ databases">
        <title>Deep-cultivation of Planctomycetes and their phenomic and genomic characterization uncovers novel biology.</title>
        <authorList>
            <person name="Wiegand S."/>
            <person name="Jogler M."/>
            <person name="Boedeker C."/>
            <person name="Pinto D."/>
            <person name="Vollmers J."/>
            <person name="Rivas-Marin E."/>
            <person name="Kohn T."/>
            <person name="Peeters S.H."/>
            <person name="Heuer A."/>
            <person name="Rast P."/>
            <person name="Oberbeckmann S."/>
            <person name="Bunk B."/>
            <person name="Jeske O."/>
            <person name="Meyerdierks A."/>
            <person name="Storesund J.E."/>
            <person name="Kallscheuer N."/>
            <person name="Luecker S."/>
            <person name="Lage O.M."/>
            <person name="Pohl T."/>
            <person name="Merkel B.J."/>
            <person name="Hornburger P."/>
            <person name="Mueller R.-W."/>
            <person name="Bruemmer F."/>
            <person name="Labrenz M."/>
            <person name="Spormann A.M."/>
            <person name="Op Den Camp H."/>
            <person name="Overmann J."/>
            <person name="Amann R."/>
            <person name="Jetten M.S.M."/>
            <person name="Mascher T."/>
            <person name="Medema M.H."/>
            <person name="Devos D.P."/>
            <person name="Kaster A.-K."/>
            <person name="Ovreas L."/>
            <person name="Rohde M."/>
            <person name="Galperin M.Y."/>
            <person name="Jogler C."/>
        </authorList>
    </citation>
    <scope>NUCLEOTIDE SEQUENCE [LARGE SCALE GENOMIC DNA]</scope>
    <source>
        <strain evidence="6 7">Enr8</strain>
    </source>
</reference>
<keyword evidence="4" id="KW-0812">Transmembrane</keyword>
<dbReference type="Gene3D" id="3.30.70.270">
    <property type="match status" value="2"/>
</dbReference>
<dbReference type="SMART" id="SM00267">
    <property type="entry name" value="GGDEF"/>
    <property type="match status" value="1"/>
</dbReference>
<evidence type="ECO:0000313" key="7">
    <source>
        <dbReference type="Proteomes" id="UP000318878"/>
    </source>
</evidence>
<accession>A0A5C5V4C0</accession>
<dbReference type="InterPro" id="IPR050469">
    <property type="entry name" value="Diguanylate_Cyclase"/>
</dbReference>
<feature type="domain" description="GGDEF" evidence="5">
    <location>
        <begin position="388"/>
        <end position="520"/>
    </location>
</feature>
<dbReference type="Pfam" id="PF00990">
    <property type="entry name" value="GGDEF"/>
    <property type="match status" value="2"/>
</dbReference>
<dbReference type="AlphaFoldDB" id="A0A5C5V4C0"/>
<dbReference type="PANTHER" id="PTHR45138">
    <property type="entry name" value="REGULATORY COMPONENTS OF SENSORY TRANSDUCTION SYSTEM"/>
    <property type="match status" value="1"/>
</dbReference>
<dbReference type="InterPro" id="IPR000160">
    <property type="entry name" value="GGDEF_dom"/>
</dbReference>
<name>A0A5C5V4C0_9BACT</name>
<dbReference type="CDD" id="cd01949">
    <property type="entry name" value="GGDEF"/>
    <property type="match status" value="1"/>
</dbReference>
<dbReference type="NCBIfam" id="TIGR00254">
    <property type="entry name" value="GGDEF"/>
    <property type="match status" value="1"/>
</dbReference>
<feature type="compositionally biased region" description="Low complexity" evidence="3">
    <location>
        <begin position="348"/>
        <end position="357"/>
    </location>
</feature>
<keyword evidence="6" id="KW-0548">Nucleotidyltransferase</keyword>
<evidence type="ECO:0000256" key="4">
    <source>
        <dbReference type="SAM" id="Phobius"/>
    </source>
</evidence>
<dbReference type="GO" id="GO:1902201">
    <property type="term" value="P:negative regulation of bacterial-type flagellum-dependent cell motility"/>
    <property type="evidence" value="ECO:0007669"/>
    <property type="project" value="TreeGrafter"/>
</dbReference>
<organism evidence="6 7">
    <name type="scientific">Blastopirellula retiformator</name>
    <dbReference type="NCBI Taxonomy" id="2527970"/>
    <lineage>
        <taxon>Bacteria</taxon>
        <taxon>Pseudomonadati</taxon>
        <taxon>Planctomycetota</taxon>
        <taxon>Planctomycetia</taxon>
        <taxon>Pirellulales</taxon>
        <taxon>Pirellulaceae</taxon>
        <taxon>Blastopirellula</taxon>
    </lineage>
</organism>
<dbReference type="OrthoDB" id="243535at2"/>
<dbReference type="GO" id="GO:0052621">
    <property type="term" value="F:diguanylate cyclase activity"/>
    <property type="evidence" value="ECO:0007669"/>
    <property type="project" value="UniProtKB-EC"/>
</dbReference>
<feature type="region of interest" description="Disordered" evidence="3">
    <location>
        <begin position="331"/>
        <end position="368"/>
    </location>
</feature>
<feature type="domain" description="GGDEF" evidence="5">
    <location>
        <begin position="202"/>
        <end position="335"/>
    </location>
</feature>
<keyword evidence="7" id="KW-1185">Reference proteome</keyword>
<dbReference type="PANTHER" id="PTHR45138:SF9">
    <property type="entry name" value="DIGUANYLATE CYCLASE DGCM-RELATED"/>
    <property type="match status" value="1"/>
</dbReference>
<dbReference type="InterPro" id="IPR029787">
    <property type="entry name" value="Nucleotide_cyclase"/>
</dbReference>
<evidence type="ECO:0000256" key="3">
    <source>
        <dbReference type="SAM" id="MobiDB-lite"/>
    </source>
</evidence>
<keyword evidence="6" id="KW-0808">Transferase</keyword>
<evidence type="ECO:0000259" key="5">
    <source>
        <dbReference type="PROSITE" id="PS50887"/>
    </source>
</evidence>
<dbReference type="InterPro" id="IPR043128">
    <property type="entry name" value="Rev_trsase/Diguanyl_cyclase"/>
</dbReference>
<dbReference type="SUPFAM" id="SSF55073">
    <property type="entry name" value="Nucleotide cyclase"/>
    <property type="match status" value="2"/>
</dbReference>
<keyword evidence="4" id="KW-1133">Transmembrane helix</keyword>
<comment type="caution">
    <text evidence="6">The sequence shown here is derived from an EMBL/GenBank/DDBJ whole genome shotgun (WGS) entry which is preliminary data.</text>
</comment>